<dbReference type="EC" id="2.7.7.19" evidence="2"/>
<feature type="compositionally biased region" description="Basic and acidic residues" evidence="5">
    <location>
        <begin position="1"/>
        <end position="47"/>
    </location>
</feature>
<feature type="region of interest" description="Disordered" evidence="5">
    <location>
        <begin position="271"/>
        <end position="344"/>
    </location>
</feature>
<dbReference type="CDD" id="cd05402">
    <property type="entry name" value="NT_PAP_TUTase"/>
    <property type="match status" value="1"/>
</dbReference>
<reference evidence="8 9" key="1">
    <citation type="submission" date="2023-11" db="EMBL/GenBank/DDBJ databases">
        <title>An acidophilic fungus is an integral part of prey digestion in a carnivorous sundew plant.</title>
        <authorList>
            <person name="Tsai I.J."/>
        </authorList>
    </citation>
    <scope>NUCLEOTIDE SEQUENCE [LARGE SCALE GENOMIC DNA]</scope>
    <source>
        <strain evidence="8">169a</strain>
    </source>
</reference>
<dbReference type="GO" id="GO:1990817">
    <property type="term" value="F:poly(A) RNA polymerase activity"/>
    <property type="evidence" value="ECO:0007669"/>
    <property type="project" value="UniProtKB-EC"/>
</dbReference>
<dbReference type="Gene3D" id="3.30.460.10">
    <property type="entry name" value="Beta Polymerase, domain 2"/>
    <property type="match status" value="1"/>
</dbReference>
<dbReference type="GO" id="GO:0031499">
    <property type="term" value="C:TRAMP complex"/>
    <property type="evidence" value="ECO:0007669"/>
    <property type="project" value="TreeGrafter"/>
</dbReference>
<name>A0AAQ3RBP0_9PEZI</name>
<feature type="region of interest" description="Disordered" evidence="5">
    <location>
        <begin position="352"/>
        <end position="371"/>
    </location>
</feature>
<evidence type="ECO:0000256" key="2">
    <source>
        <dbReference type="ARBA" id="ARBA00012388"/>
    </source>
</evidence>
<dbReference type="GO" id="GO:0043634">
    <property type="term" value="P:polyadenylation-dependent ncRNA catabolic process"/>
    <property type="evidence" value="ECO:0007669"/>
    <property type="project" value="TreeGrafter"/>
</dbReference>
<dbReference type="SUPFAM" id="SSF81631">
    <property type="entry name" value="PAP/OAS1 substrate-binding domain"/>
    <property type="match status" value="1"/>
</dbReference>
<protein>
    <recommendedName>
        <fullName evidence="2">polynucleotide adenylyltransferase</fullName>
        <ecNumber evidence="2">2.7.7.19</ecNumber>
    </recommendedName>
</protein>
<feature type="compositionally biased region" description="Pro residues" evidence="5">
    <location>
        <begin position="743"/>
        <end position="759"/>
    </location>
</feature>
<keyword evidence="4" id="KW-0460">Magnesium</keyword>
<feature type="compositionally biased region" description="Gly residues" evidence="5">
    <location>
        <begin position="119"/>
        <end position="135"/>
    </location>
</feature>
<feature type="compositionally biased region" description="Basic and acidic residues" evidence="5">
    <location>
        <begin position="148"/>
        <end position="159"/>
    </location>
</feature>
<dbReference type="Proteomes" id="UP001303373">
    <property type="component" value="Chromosome 9"/>
</dbReference>
<dbReference type="GO" id="GO:0031123">
    <property type="term" value="P:RNA 3'-end processing"/>
    <property type="evidence" value="ECO:0007669"/>
    <property type="project" value="TreeGrafter"/>
</dbReference>
<dbReference type="GO" id="GO:0003729">
    <property type="term" value="F:mRNA binding"/>
    <property type="evidence" value="ECO:0007669"/>
    <property type="project" value="TreeGrafter"/>
</dbReference>
<evidence type="ECO:0000259" key="6">
    <source>
        <dbReference type="Pfam" id="PF03828"/>
    </source>
</evidence>
<evidence type="ECO:0000256" key="1">
    <source>
        <dbReference type="ARBA" id="ARBA00008593"/>
    </source>
</evidence>
<accession>A0AAQ3RBP0</accession>
<sequence>MASRRSPEYRSRDGRSRHSYYDDSYRQPDRYEDQKRERDRDFHDSRSGHGGGGFTFRGAAQRDNGYSRSHESSRYEDNHYRPQEGQFTFRAQGPSAPRFPEEQPPPRSDRRSGRDRNGGGRGRGGNRGGRGGRGGYVYKPKQAHSRAILRESGREKTPEQLEGMNNSGTSHFMEVLSDSEYDDQGGVIDLTHESEDESEGPRKRTKTKASSDAEAARPKWSNPDPYTVLPPPETLGAPKKDIVQVIRKAKVEVAAKPDDTNAVKENVDFISFNFGDDDDDDDDDSSIAEINKPPPNAPTAPSAQRDHNVDESRRNPPAQYGREMRSSAVTNDIPPPPPPYGLVMPSDAELRERRAGPETMNKRKRKGQETRDNRLVGDIVDEWLPNHSDPTPWCERQYSQIESPALRRLHEEILDFYDFVKPHDHEETVRADLINRIESVVRTCHVEYSHVVQIRSFGSYAAGLYLPTADMDLVAVTPNYLNGGRKTYCQSPSSMRKLGSYLVSRGIAKPGSLIALTKTRVPIIKFTDLKTGIKVDISFENDSGLRANETFRKWKEEYPAMPVLVVMIKQLVAMRGLNEVFSGGIGGFSIICLVVSMLQLLPEVQTHVMDPEQHYGELLVNFLNLYGNKFSLKRTGITFVPVPGYYDKVRYPMGKQKESRLTIVDPNNADNDISGGSMKIDQVFDLFSQAHSAIENKLYHVGRGEDDSDSILGCILGGNYTSFIRQRDRLYDLVNQRAAPPQRVVPPPTQNKPVFPLPSRPATFHGLPHKPPHQSTQPMIDENTNTLPQAAPLPRKVQRSLKTLEKTEAKMETKKIKKKSKKKNKEKEAKKEARKAKNRDLPKVATANKKKRKQNVNST</sequence>
<feature type="compositionally biased region" description="Basic residues" evidence="5">
    <location>
        <begin position="848"/>
        <end position="859"/>
    </location>
</feature>
<proteinExistence type="inferred from homology"/>
<dbReference type="GO" id="GO:0046872">
    <property type="term" value="F:metal ion binding"/>
    <property type="evidence" value="ECO:0007669"/>
    <property type="project" value="UniProtKB-KW"/>
</dbReference>
<comment type="similarity">
    <text evidence="1">Belongs to the DNA polymerase type-B-like family.</text>
</comment>
<evidence type="ECO:0000313" key="8">
    <source>
        <dbReference type="EMBL" id="WPH02775.1"/>
    </source>
</evidence>
<dbReference type="Gene3D" id="1.10.1410.10">
    <property type="match status" value="1"/>
</dbReference>
<feature type="compositionally biased region" description="Basic and acidic residues" evidence="5">
    <location>
        <begin position="68"/>
        <end position="82"/>
    </location>
</feature>
<evidence type="ECO:0000256" key="4">
    <source>
        <dbReference type="ARBA" id="ARBA00022842"/>
    </source>
</evidence>
<dbReference type="PANTHER" id="PTHR23092">
    <property type="entry name" value="POLY(A) RNA POLYMERASE"/>
    <property type="match status" value="1"/>
</dbReference>
<organism evidence="8 9">
    <name type="scientific">Acrodontium crateriforme</name>
    <dbReference type="NCBI Taxonomy" id="150365"/>
    <lineage>
        <taxon>Eukaryota</taxon>
        <taxon>Fungi</taxon>
        <taxon>Dikarya</taxon>
        <taxon>Ascomycota</taxon>
        <taxon>Pezizomycotina</taxon>
        <taxon>Dothideomycetes</taxon>
        <taxon>Dothideomycetidae</taxon>
        <taxon>Mycosphaerellales</taxon>
        <taxon>Teratosphaeriaceae</taxon>
        <taxon>Acrodontium</taxon>
    </lineage>
</organism>
<keyword evidence="3" id="KW-0479">Metal-binding</keyword>
<dbReference type="InterPro" id="IPR002058">
    <property type="entry name" value="PAP_assoc"/>
</dbReference>
<feature type="region of interest" description="Disordered" evidence="5">
    <location>
        <begin position="1"/>
        <end position="237"/>
    </location>
</feature>
<dbReference type="PANTHER" id="PTHR23092:SF15">
    <property type="entry name" value="INACTIVE NON-CANONICAL POLY(A) RNA POLYMERASE PROTEIN TRF4-2-RELATED"/>
    <property type="match status" value="1"/>
</dbReference>
<feature type="domain" description="Poly(A) RNA polymerase mitochondrial-like central palm" evidence="7">
    <location>
        <begin position="409"/>
        <end position="553"/>
    </location>
</feature>
<evidence type="ECO:0000256" key="5">
    <source>
        <dbReference type="SAM" id="MobiDB-lite"/>
    </source>
</evidence>
<dbReference type="InterPro" id="IPR043519">
    <property type="entry name" value="NT_sf"/>
</dbReference>
<feature type="compositionally biased region" description="Basic residues" evidence="5">
    <location>
        <begin position="815"/>
        <end position="824"/>
    </location>
</feature>
<evidence type="ECO:0000313" key="9">
    <source>
        <dbReference type="Proteomes" id="UP001303373"/>
    </source>
</evidence>
<evidence type="ECO:0000259" key="7">
    <source>
        <dbReference type="Pfam" id="PF22600"/>
    </source>
</evidence>
<feature type="compositionally biased region" description="Acidic residues" evidence="5">
    <location>
        <begin position="275"/>
        <end position="286"/>
    </location>
</feature>
<feature type="compositionally biased region" description="Basic and acidic residues" evidence="5">
    <location>
        <begin position="802"/>
        <end position="814"/>
    </location>
</feature>
<dbReference type="GO" id="GO:0005730">
    <property type="term" value="C:nucleolus"/>
    <property type="evidence" value="ECO:0007669"/>
    <property type="project" value="TreeGrafter"/>
</dbReference>
<feature type="compositionally biased region" description="Basic and acidic residues" evidence="5">
    <location>
        <begin position="107"/>
        <end position="118"/>
    </location>
</feature>
<keyword evidence="9" id="KW-1185">Reference proteome</keyword>
<dbReference type="InterPro" id="IPR054708">
    <property type="entry name" value="MTPAP-like_central"/>
</dbReference>
<dbReference type="Pfam" id="PF03828">
    <property type="entry name" value="PAP_assoc"/>
    <property type="match status" value="1"/>
</dbReference>
<evidence type="ECO:0000256" key="3">
    <source>
        <dbReference type="ARBA" id="ARBA00022723"/>
    </source>
</evidence>
<dbReference type="Pfam" id="PF22600">
    <property type="entry name" value="MTPAP-like_central"/>
    <property type="match status" value="1"/>
</dbReference>
<dbReference type="EMBL" id="CP138588">
    <property type="protein sequence ID" value="WPH02775.1"/>
    <property type="molecule type" value="Genomic_DNA"/>
</dbReference>
<dbReference type="AlphaFoldDB" id="A0AAQ3RBP0"/>
<feature type="compositionally biased region" description="Polar residues" evidence="5">
    <location>
        <begin position="773"/>
        <end position="788"/>
    </location>
</feature>
<gene>
    <name evidence="8" type="ORF">R9X50_00564300</name>
</gene>
<feature type="region of interest" description="Disordered" evidence="5">
    <location>
        <begin position="740"/>
        <end position="859"/>
    </location>
</feature>
<feature type="domain" description="PAP-associated" evidence="6">
    <location>
        <begin position="615"/>
        <end position="671"/>
    </location>
</feature>
<dbReference type="InterPro" id="IPR045862">
    <property type="entry name" value="Trf4-like"/>
</dbReference>
<dbReference type="SUPFAM" id="SSF81301">
    <property type="entry name" value="Nucleotidyltransferase"/>
    <property type="match status" value="1"/>
</dbReference>
<dbReference type="GO" id="GO:0010605">
    <property type="term" value="P:negative regulation of macromolecule metabolic process"/>
    <property type="evidence" value="ECO:0007669"/>
    <property type="project" value="UniProtKB-ARBA"/>
</dbReference>
<feature type="compositionally biased region" description="Basic and acidic residues" evidence="5">
    <location>
        <begin position="304"/>
        <end position="314"/>
    </location>
</feature>